<protein>
    <submittedName>
        <fullName evidence="2">Protease</fullName>
    </submittedName>
</protein>
<gene>
    <name evidence="2" type="ORF">MYMAC_005122</name>
</gene>
<dbReference type="Proteomes" id="UP000217343">
    <property type="component" value="Chromosome"/>
</dbReference>
<evidence type="ECO:0000313" key="2">
    <source>
        <dbReference type="EMBL" id="ATB49477.1"/>
    </source>
</evidence>
<dbReference type="GO" id="GO:0006508">
    <property type="term" value="P:proteolysis"/>
    <property type="evidence" value="ECO:0007669"/>
    <property type="project" value="UniProtKB-KW"/>
</dbReference>
<feature type="signal peptide" evidence="1">
    <location>
        <begin position="1"/>
        <end position="23"/>
    </location>
</feature>
<accession>A0A250K160</accession>
<reference evidence="2 3" key="1">
    <citation type="submission" date="2017-06" db="EMBL/GenBank/DDBJ databases">
        <title>Sequencing and comparative analysis of myxobacterial genomes.</title>
        <authorList>
            <person name="Rupp O."/>
            <person name="Goesmann A."/>
            <person name="Sogaard-Andersen L."/>
        </authorList>
    </citation>
    <scope>NUCLEOTIDE SEQUENCE [LARGE SCALE GENOMIC DNA]</scope>
    <source>
        <strain evidence="2 3">DSM 14697</strain>
    </source>
</reference>
<dbReference type="EMBL" id="CP022203">
    <property type="protein sequence ID" value="ATB49477.1"/>
    <property type="molecule type" value="Genomic_DNA"/>
</dbReference>
<keyword evidence="2" id="KW-0378">Hydrolase</keyword>
<dbReference type="GO" id="GO:0008237">
    <property type="term" value="F:metallopeptidase activity"/>
    <property type="evidence" value="ECO:0007669"/>
    <property type="project" value="InterPro"/>
</dbReference>
<dbReference type="KEGG" id="mmas:MYMAC_005122"/>
<dbReference type="InterPro" id="IPR024653">
    <property type="entry name" value="Peptidase_M10/M27/M57"/>
</dbReference>
<proteinExistence type="predicted"/>
<keyword evidence="3" id="KW-1185">Reference proteome</keyword>
<name>A0A250K160_9BACT</name>
<organism evidence="2 3">
    <name type="scientific">Corallococcus macrosporus DSM 14697</name>
    <dbReference type="NCBI Taxonomy" id="1189310"/>
    <lineage>
        <taxon>Bacteria</taxon>
        <taxon>Pseudomonadati</taxon>
        <taxon>Myxococcota</taxon>
        <taxon>Myxococcia</taxon>
        <taxon>Myxococcales</taxon>
        <taxon>Cystobacterineae</taxon>
        <taxon>Myxococcaceae</taxon>
        <taxon>Corallococcus</taxon>
    </lineage>
</organism>
<dbReference type="RefSeq" id="WP_095960016.1">
    <property type="nucleotide sequence ID" value="NZ_CP022203.1"/>
</dbReference>
<sequence length="256" mass="26273">MFQRAAVVAVSCGVLLAGCGSGASGTTDEVISNLIEAGFPAEGIRVADGAVYVGGDAHVSLEASREMLDPGEGSHELHRTTNIVGLNVATICVNPTATFRSHSRLMQGLELALANYNALGLRIRFIQGATASCHAMITAATMTGAGGSAGYPSNGLPYGRIYIGTGLSSYSLDRVEHVITHELGHTIGLRHTDFYNPSISCGTTGPGPEGVGTVGAIQIPGTPPPTPGGSLMNTCIPPDTDGEFTPSDVVGLNFIY</sequence>
<evidence type="ECO:0000313" key="3">
    <source>
        <dbReference type="Proteomes" id="UP000217343"/>
    </source>
</evidence>
<dbReference type="SUPFAM" id="SSF55486">
    <property type="entry name" value="Metalloproteases ('zincins'), catalytic domain"/>
    <property type="match status" value="1"/>
</dbReference>
<dbReference type="OrthoDB" id="259096at2"/>
<dbReference type="PROSITE" id="PS51257">
    <property type="entry name" value="PROKAR_LIPOPROTEIN"/>
    <property type="match status" value="1"/>
</dbReference>
<dbReference type="Gene3D" id="3.40.390.10">
    <property type="entry name" value="Collagenase (Catalytic Domain)"/>
    <property type="match status" value="1"/>
</dbReference>
<dbReference type="InterPro" id="IPR024079">
    <property type="entry name" value="MetalloPept_cat_dom_sf"/>
</dbReference>
<keyword evidence="1" id="KW-0732">Signal</keyword>
<dbReference type="AlphaFoldDB" id="A0A250K160"/>
<dbReference type="Pfam" id="PF12388">
    <property type="entry name" value="Peptidase_M57"/>
    <property type="match status" value="1"/>
</dbReference>
<keyword evidence="2" id="KW-0645">Protease</keyword>
<evidence type="ECO:0000256" key="1">
    <source>
        <dbReference type="SAM" id="SignalP"/>
    </source>
</evidence>
<feature type="chain" id="PRO_5012558164" evidence="1">
    <location>
        <begin position="24"/>
        <end position="256"/>
    </location>
</feature>